<name>A0A8A4TIK9_SULCO</name>
<organism evidence="6 7">
    <name type="scientific">Sulfidibacter corallicola</name>
    <dbReference type="NCBI Taxonomy" id="2818388"/>
    <lineage>
        <taxon>Bacteria</taxon>
        <taxon>Pseudomonadati</taxon>
        <taxon>Acidobacteriota</taxon>
        <taxon>Holophagae</taxon>
        <taxon>Acanthopleuribacterales</taxon>
        <taxon>Acanthopleuribacteraceae</taxon>
        <taxon>Sulfidibacter</taxon>
    </lineage>
</organism>
<proteinExistence type="inferred from homology"/>
<dbReference type="Gene3D" id="3.40.190.290">
    <property type="match status" value="1"/>
</dbReference>
<keyword evidence="7" id="KW-1185">Reference proteome</keyword>
<dbReference type="RefSeq" id="WP_237378670.1">
    <property type="nucleotide sequence ID" value="NZ_CP071793.1"/>
</dbReference>
<dbReference type="InterPro" id="IPR036388">
    <property type="entry name" value="WH-like_DNA-bd_sf"/>
</dbReference>
<dbReference type="InterPro" id="IPR058163">
    <property type="entry name" value="LysR-type_TF_proteobact-type"/>
</dbReference>
<evidence type="ECO:0000256" key="3">
    <source>
        <dbReference type="ARBA" id="ARBA00023125"/>
    </source>
</evidence>
<keyword evidence="4" id="KW-0804">Transcription</keyword>
<dbReference type="GO" id="GO:0043565">
    <property type="term" value="F:sequence-specific DNA binding"/>
    <property type="evidence" value="ECO:0007669"/>
    <property type="project" value="TreeGrafter"/>
</dbReference>
<gene>
    <name evidence="6" type="ORF">J3U87_25850</name>
</gene>
<evidence type="ECO:0000256" key="1">
    <source>
        <dbReference type="ARBA" id="ARBA00009437"/>
    </source>
</evidence>
<dbReference type="PANTHER" id="PTHR30537">
    <property type="entry name" value="HTH-TYPE TRANSCRIPTIONAL REGULATOR"/>
    <property type="match status" value="1"/>
</dbReference>
<evidence type="ECO:0000313" key="7">
    <source>
        <dbReference type="Proteomes" id="UP000663929"/>
    </source>
</evidence>
<dbReference type="SUPFAM" id="SSF46785">
    <property type="entry name" value="Winged helix' DNA-binding domain"/>
    <property type="match status" value="1"/>
</dbReference>
<dbReference type="GO" id="GO:0003700">
    <property type="term" value="F:DNA-binding transcription factor activity"/>
    <property type="evidence" value="ECO:0007669"/>
    <property type="project" value="InterPro"/>
</dbReference>
<dbReference type="InterPro" id="IPR005119">
    <property type="entry name" value="LysR_subst-bd"/>
</dbReference>
<evidence type="ECO:0000259" key="5">
    <source>
        <dbReference type="PROSITE" id="PS50931"/>
    </source>
</evidence>
<reference evidence="6" key="1">
    <citation type="submission" date="2021-03" db="EMBL/GenBank/DDBJ databases">
        <title>Acanthopleuribacteraceae sp. M133.</title>
        <authorList>
            <person name="Wang G."/>
        </authorList>
    </citation>
    <scope>NUCLEOTIDE SEQUENCE</scope>
    <source>
        <strain evidence="6">M133</strain>
    </source>
</reference>
<keyword evidence="3" id="KW-0238">DNA-binding</keyword>
<evidence type="ECO:0000256" key="4">
    <source>
        <dbReference type="ARBA" id="ARBA00023163"/>
    </source>
</evidence>
<evidence type="ECO:0000256" key="2">
    <source>
        <dbReference type="ARBA" id="ARBA00023015"/>
    </source>
</evidence>
<evidence type="ECO:0000313" key="6">
    <source>
        <dbReference type="EMBL" id="QTD49024.1"/>
    </source>
</evidence>
<dbReference type="InterPro" id="IPR036390">
    <property type="entry name" value="WH_DNA-bd_sf"/>
</dbReference>
<comment type="similarity">
    <text evidence="1">Belongs to the LysR transcriptional regulatory family.</text>
</comment>
<dbReference type="CDD" id="cd08422">
    <property type="entry name" value="PBP2_CrgA_like"/>
    <property type="match status" value="1"/>
</dbReference>
<dbReference type="Pfam" id="PF00126">
    <property type="entry name" value="HTH_1"/>
    <property type="match status" value="1"/>
</dbReference>
<dbReference type="Proteomes" id="UP000663929">
    <property type="component" value="Chromosome"/>
</dbReference>
<dbReference type="KEGG" id="scor:J3U87_25850"/>
<feature type="domain" description="HTH lysR-type" evidence="5">
    <location>
        <begin position="13"/>
        <end position="62"/>
    </location>
</feature>
<accession>A0A8A4TIK9</accession>
<dbReference type="Pfam" id="PF03466">
    <property type="entry name" value="LysR_substrate"/>
    <property type="match status" value="1"/>
</dbReference>
<dbReference type="FunFam" id="1.10.10.10:FF:000001">
    <property type="entry name" value="LysR family transcriptional regulator"/>
    <property type="match status" value="1"/>
</dbReference>
<keyword evidence="2" id="KW-0805">Transcription regulation</keyword>
<dbReference type="SUPFAM" id="SSF53850">
    <property type="entry name" value="Periplasmic binding protein-like II"/>
    <property type="match status" value="1"/>
</dbReference>
<dbReference type="GO" id="GO:0006351">
    <property type="term" value="P:DNA-templated transcription"/>
    <property type="evidence" value="ECO:0007669"/>
    <property type="project" value="TreeGrafter"/>
</dbReference>
<dbReference type="AlphaFoldDB" id="A0A8A4TIK9"/>
<dbReference type="Gene3D" id="1.10.10.10">
    <property type="entry name" value="Winged helix-like DNA-binding domain superfamily/Winged helix DNA-binding domain"/>
    <property type="match status" value="1"/>
</dbReference>
<protein>
    <submittedName>
        <fullName evidence="6">LysR family transcriptional regulator</fullName>
    </submittedName>
</protein>
<dbReference type="PROSITE" id="PS50931">
    <property type="entry name" value="HTH_LYSR"/>
    <property type="match status" value="1"/>
</dbReference>
<sequence length="298" mass="33276">MNDVDALKGIPEFVAAVERGSFSKAARELGVSVSFISRQIDAMERRMGIKLLHRTTRSMNLTPNGRTYYLACSELWAGFKAAQGRILDQVETPKGLIRISSGGEFVSREIGPILADFMLLYPEISLEMVFANRQVDLHEEGFDLAIRFGALKGGNLLARKLVTRKLTLCASPTFLKEFGTPGHPNDLRRFNCLIGNTDRWRFKVDGGVREIQVKGNWRSNDSNPVLVAAACKGLGIAYLPYYSTREGLASGALVTLLDSYMIDDKATWLIYPDRLFMPLRVQLLIDFLCDKCSEIEIA</sequence>
<dbReference type="InterPro" id="IPR000847">
    <property type="entry name" value="LysR_HTH_N"/>
</dbReference>
<dbReference type="EMBL" id="CP071793">
    <property type="protein sequence ID" value="QTD49024.1"/>
    <property type="molecule type" value="Genomic_DNA"/>
</dbReference>
<dbReference type="PANTHER" id="PTHR30537:SF10">
    <property type="entry name" value="TRANSCRIPTIONAL REGULATOR-RELATED"/>
    <property type="match status" value="1"/>
</dbReference>